<dbReference type="EMBL" id="CP146284">
    <property type="protein sequence ID" value="WWV66957.1"/>
    <property type="molecule type" value="Genomic_DNA"/>
</dbReference>
<gene>
    <name evidence="1" type="ORF">NEE14_002910</name>
</gene>
<proteinExistence type="predicted"/>
<evidence type="ECO:0000313" key="2">
    <source>
        <dbReference type="Proteomes" id="UP001320603"/>
    </source>
</evidence>
<keyword evidence="2" id="KW-1185">Reference proteome</keyword>
<reference evidence="1 2" key="1">
    <citation type="submission" date="2024-02" db="EMBL/GenBank/DDBJ databases">
        <title>Whole genome sequencing of Parabacteroides sp. AD58.</title>
        <authorList>
            <person name="Chaplin A.V."/>
            <person name="Pikina A.P."/>
            <person name="Sokolova S.R."/>
            <person name="Korostin D.O."/>
            <person name="Efimov B.A."/>
        </authorList>
    </citation>
    <scope>NUCLEOTIDE SEQUENCE [LARGE SCALE GENOMIC DNA]</scope>
    <source>
        <strain evidence="1 2">AD58</strain>
    </source>
</reference>
<dbReference type="Proteomes" id="UP001320603">
    <property type="component" value="Chromosome"/>
</dbReference>
<evidence type="ECO:0000313" key="1">
    <source>
        <dbReference type="EMBL" id="WWV66957.1"/>
    </source>
</evidence>
<organism evidence="1 2">
    <name type="scientific">Parabacteroides absconsus</name>
    <dbReference type="NCBI Taxonomy" id="2951805"/>
    <lineage>
        <taxon>Bacteria</taxon>
        <taxon>Pseudomonadati</taxon>
        <taxon>Bacteroidota</taxon>
        <taxon>Bacteroidia</taxon>
        <taxon>Bacteroidales</taxon>
        <taxon>Tannerellaceae</taxon>
        <taxon>Parabacteroides</taxon>
    </lineage>
</organism>
<protein>
    <recommendedName>
        <fullName evidence="3">6-bladed beta-propeller</fullName>
    </recommendedName>
</protein>
<accession>A0ABZ2IQW3</accession>
<sequence>MKRLFAFIAFLACAACTTNDPNHLLELGEETPIEAVSYPNEVIMGNPLDINLINNKLYVFVYQGDYPIIILDPKDGHLIKEWGARGNGPGEFGDYPIPWGKYDNKIFIHDENRFIVHQYNIEKKDSFSNLSYIKDYAFSRFKYAFTHGTVLANGKVVANSIINTPNPLMLLNLQLDSLNNFGGVVPDQNRYQMGIFSSLLASHGNAFVQAMIKFGYLACYEQTGEKDVTLKWEYYLQPLKFEDNQLDKSMKEGFCSIKMTKNYIFAIYKGCLPTDEKRIFNHILMFNHNGKLLRNFRVTNNDSLGKIEVSEDERTIYVSCYEPEPAILRIDISEYV</sequence>
<evidence type="ECO:0008006" key="3">
    <source>
        <dbReference type="Google" id="ProtNLM"/>
    </source>
</evidence>
<name>A0ABZ2IQW3_9BACT</name>
<dbReference type="RefSeq" id="WP_251967428.1">
    <property type="nucleotide sequence ID" value="NZ_CP146284.1"/>
</dbReference>